<feature type="transmembrane region" description="Helical" evidence="5">
    <location>
        <begin position="21"/>
        <end position="42"/>
    </location>
</feature>
<evidence type="ECO:0000256" key="1">
    <source>
        <dbReference type="ARBA" id="ARBA00001946"/>
    </source>
</evidence>
<dbReference type="PROSITE" id="PS50926">
    <property type="entry name" value="TRAM"/>
    <property type="match status" value="1"/>
</dbReference>
<reference evidence="7 8" key="1">
    <citation type="journal article" date="2016" name="Nat. Commun.">
        <title>Thousands of microbial genomes shed light on interconnected biogeochemical processes in an aquifer system.</title>
        <authorList>
            <person name="Anantharaman K."/>
            <person name="Brown C.T."/>
            <person name="Hug L.A."/>
            <person name="Sharon I."/>
            <person name="Castelle C.J."/>
            <person name="Probst A.J."/>
            <person name="Thomas B.C."/>
            <person name="Singh A."/>
            <person name="Wilkins M.J."/>
            <person name="Karaoz U."/>
            <person name="Brodie E.L."/>
            <person name="Williams K.H."/>
            <person name="Hubbard S.S."/>
            <person name="Banfield J.F."/>
        </authorList>
    </citation>
    <scope>NUCLEOTIDE SEQUENCE [LARGE SCALE GENOMIC DNA]</scope>
</reference>
<evidence type="ECO:0000313" key="8">
    <source>
        <dbReference type="Proteomes" id="UP000176614"/>
    </source>
</evidence>
<evidence type="ECO:0000256" key="2">
    <source>
        <dbReference type="ARBA" id="ARBA00022722"/>
    </source>
</evidence>
<evidence type="ECO:0000259" key="6">
    <source>
        <dbReference type="PROSITE" id="PS50926"/>
    </source>
</evidence>
<dbReference type="PANTHER" id="PTHR11603:SF147">
    <property type="entry name" value="MEMBRANE PROTEIN"/>
    <property type="match status" value="1"/>
</dbReference>
<dbReference type="GO" id="GO:0016787">
    <property type="term" value="F:hydrolase activity"/>
    <property type="evidence" value="ECO:0007669"/>
    <property type="project" value="UniProtKB-KW"/>
</dbReference>
<feature type="domain" description="TRAM" evidence="6">
    <location>
        <begin position="257"/>
        <end position="318"/>
    </location>
</feature>
<evidence type="ECO:0000313" key="7">
    <source>
        <dbReference type="EMBL" id="OGC62364.1"/>
    </source>
</evidence>
<proteinExistence type="predicted"/>
<sequence length="323" mass="35584">MVSNKEKPKFKLSFFREISGTIRAISSLIFLILGLTLTHEVLFGNGPIIGFNTVLELVIASVVAGFGYFIFPDLCIAVKNWIEDIVYSAVQAIVSDFWEQQSKKITEVRREKQLKKSQEEAEKKVKDLQNGVVLDTSVLIDGRILDIAKTGFLDKNYIVPQCVLAELHTLSDSKDSIKRQRGRRGLDVANKLKKYGQVTTIDDVSKVVGDVDKKVTMLAKDKGIPLMTLDFNLNKVASISGVKVLNINELVDAIKTVLLPGENVIVEIVNQGKTNSQGIGYLGDGTMIVVDGARDKVGQEVAAKVKKVIQSKAGRMIFCEISQ</sequence>
<dbReference type="InterPro" id="IPR029060">
    <property type="entry name" value="PIN-like_dom_sf"/>
</dbReference>
<dbReference type="AlphaFoldDB" id="A0A1F4VYX3"/>
<keyword evidence="3" id="KW-0378">Hydrolase</keyword>
<comment type="cofactor">
    <cofactor evidence="1">
        <name>Mg(2+)</name>
        <dbReference type="ChEBI" id="CHEBI:18420"/>
    </cofactor>
</comment>
<gene>
    <name evidence="7" type="ORF">A2264_05350</name>
</gene>
<keyword evidence="5" id="KW-0472">Membrane</keyword>
<dbReference type="Pfam" id="PF01938">
    <property type="entry name" value="TRAM"/>
    <property type="match status" value="1"/>
</dbReference>
<comment type="caution">
    <text evidence="7">The sequence shown here is derived from an EMBL/GenBank/DDBJ whole genome shotgun (WGS) entry which is preliminary data.</text>
</comment>
<organism evidence="7 8">
    <name type="scientific">candidate division WWE3 bacterium RIFOXYA2_FULL_46_9</name>
    <dbReference type="NCBI Taxonomy" id="1802636"/>
    <lineage>
        <taxon>Bacteria</taxon>
        <taxon>Katanobacteria</taxon>
    </lineage>
</organism>
<dbReference type="Gene3D" id="3.40.50.1010">
    <property type="entry name" value="5'-nuclease"/>
    <property type="match status" value="1"/>
</dbReference>
<dbReference type="InterPro" id="IPR052041">
    <property type="entry name" value="Nucleic_acid_metab_PIN/TRAM"/>
</dbReference>
<keyword evidence="5" id="KW-1133">Transmembrane helix</keyword>
<dbReference type="CDD" id="cd09877">
    <property type="entry name" value="PIN_YacL-like"/>
    <property type="match status" value="1"/>
</dbReference>
<feature type="transmembrane region" description="Helical" evidence="5">
    <location>
        <begin position="48"/>
        <end position="71"/>
    </location>
</feature>
<dbReference type="GO" id="GO:0004518">
    <property type="term" value="F:nuclease activity"/>
    <property type="evidence" value="ECO:0007669"/>
    <property type="project" value="UniProtKB-KW"/>
</dbReference>
<evidence type="ECO:0000256" key="5">
    <source>
        <dbReference type="SAM" id="Phobius"/>
    </source>
</evidence>
<keyword evidence="2" id="KW-0540">Nuclease</keyword>
<evidence type="ECO:0000256" key="3">
    <source>
        <dbReference type="ARBA" id="ARBA00022801"/>
    </source>
</evidence>
<accession>A0A1F4VYX3</accession>
<protein>
    <recommendedName>
        <fullName evidence="6">TRAM domain-containing protein</fullName>
    </recommendedName>
</protein>
<dbReference type="PANTHER" id="PTHR11603">
    <property type="entry name" value="AAA FAMILY ATPASE"/>
    <property type="match status" value="1"/>
</dbReference>
<dbReference type="Proteomes" id="UP000176614">
    <property type="component" value="Unassembled WGS sequence"/>
</dbReference>
<name>A0A1F4VYX3_UNCKA</name>
<dbReference type="EMBL" id="MEVT01000020">
    <property type="protein sequence ID" value="OGC62364.1"/>
    <property type="molecule type" value="Genomic_DNA"/>
</dbReference>
<dbReference type="InterPro" id="IPR002792">
    <property type="entry name" value="TRAM_dom"/>
</dbReference>
<keyword evidence="5" id="KW-0812">Transmembrane</keyword>
<keyword evidence="4" id="KW-0460">Magnesium</keyword>
<dbReference type="SUPFAM" id="SSF88723">
    <property type="entry name" value="PIN domain-like"/>
    <property type="match status" value="1"/>
</dbReference>
<evidence type="ECO:0000256" key="4">
    <source>
        <dbReference type="ARBA" id="ARBA00022842"/>
    </source>
</evidence>